<dbReference type="GO" id="GO:0044550">
    <property type="term" value="P:secondary metabolite biosynthetic process"/>
    <property type="evidence" value="ECO:0007669"/>
    <property type="project" value="TreeGrafter"/>
</dbReference>
<dbReference type="GO" id="GO:0004312">
    <property type="term" value="F:fatty acid synthase activity"/>
    <property type="evidence" value="ECO:0007669"/>
    <property type="project" value="TreeGrafter"/>
</dbReference>
<sequence>RLMLETTFDALESAGIPKSEVVGQNVGVFVGAYGRDYEQLNARDIETAPMYLSTGCSSAIVSNRISYYFDMRGPSFT</sequence>
<dbReference type="GO" id="GO:0006633">
    <property type="term" value="P:fatty acid biosynthetic process"/>
    <property type="evidence" value="ECO:0007669"/>
    <property type="project" value="TreeGrafter"/>
</dbReference>
<dbReference type="EMBL" id="AF327800">
    <property type="protein sequence ID" value="AAK73626.1"/>
    <property type="molecule type" value="Genomic_DNA"/>
</dbReference>
<organism evidence="4">
    <name type="scientific">Scopulariopsis sp. 3203</name>
    <dbReference type="NCBI Taxonomy" id="150391"/>
    <lineage>
        <taxon>Eukaryota</taxon>
        <taxon>Fungi</taxon>
        <taxon>Dikarya</taxon>
        <taxon>Ascomycota</taxon>
        <taxon>Pezizomycotina</taxon>
        <taxon>Sordariomycetes</taxon>
        <taxon>Hypocreomycetidae</taxon>
        <taxon>Microascales</taxon>
        <taxon>Microascaceae</taxon>
        <taxon>Scopulariopsis</taxon>
    </lineage>
</organism>
<feature type="non-terminal residue" evidence="4">
    <location>
        <position position="1"/>
    </location>
</feature>
<name>Q96WC6_9PEZI</name>
<dbReference type="InterPro" id="IPR050091">
    <property type="entry name" value="PKS_NRPS_Biosynth_Enz"/>
</dbReference>
<evidence type="ECO:0000256" key="2">
    <source>
        <dbReference type="ARBA" id="ARBA00022553"/>
    </source>
</evidence>
<feature type="domain" description="Beta-ketoacyl synthase-like N-terminal" evidence="3">
    <location>
        <begin position="1"/>
        <end position="77"/>
    </location>
</feature>
<proteinExistence type="predicted"/>
<dbReference type="InterPro" id="IPR014030">
    <property type="entry name" value="Ketoacyl_synth_N"/>
</dbReference>
<feature type="non-terminal residue" evidence="4">
    <location>
        <position position="77"/>
    </location>
</feature>
<keyword evidence="1" id="KW-0596">Phosphopantetheine</keyword>
<evidence type="ECO:0000256" key="1">
    <source>
        <dbReference type="ARBA" id="ARBA00022450"/>
    </source>
</evidence>
<dbReference type="PANTHER" id="PTHR43775">
    <property type="entry name" value="FATTY ACID SYNTHASE"/>
    <property type="match status" value="1"/>
</dbReference>
<dbReference type="PANTHER" id="PTHR43775:SF13">
    <property type="entry name" value="POLYKETIDE SYNTHASE 1"/>
    <property type="match status" value="1"/>
</dbReference>
<evidence type="ECO:0000313" key="4">
    <source>
        <dbReference type="EMBL" id="AAK73626.1"/>
    </source>
</evidence>
<protein>
    <submittedName>
        <fullName evidence="4">Polyketide synthase</fullName>
    </submittedName>
</protein>
<dbReference type="AlphaFoldDB" id="Q96WC6"/>
<evidence type="ECO:0000259" key="3">
    <source>
        <dbReference type="Pfam" id="PF00109"/>
    </source>
</evidence>
<accession>Q96WC6</accession>
<dbReference type="Gene3D" id="3.40.47.10">
    <property type="match status" value="1"/>
</dbReference>
<reference evidence="4" key="1">
    <citation type="journal article" date="2001" name="Appl. Microbiol. Biotechnol.">
        <title>Polyketide synthase genes in insect- and nematode-associated fungi.</title>
        <authorList>
            <person name="Lee T."/>
            <person name="Yun S.H."/>
            <person name="Hodge K.T."/>
            <person name="Humber R.A."/>
            <person name="Krasnoff S.B."/>
            <person name="Turgeon G.B."/>
            <person name="Yoder O.C."/>
            <person name="Gibson D.M."/>
        </authorList>
    </citation>
    <scope>NUCLEOTIDE SEQUENCE</scope>
    <source>
        <strain evidence="4">3203</strain>
    </source>
</reference>
<dbReference type="SUPFAM" id="SSF53901">
    <property type="entry name" value="Thiolase-like"/>
    <property type="match status" value="1"/>
</dbReference>
<dbReference type="Pfam" id="PF00109">
    <property type="entry name" value="ketoacyl-synt"/>
    <property type="match status" value="1"/>
</dbReference>
<dbReference type="InterPro" id="IPR016039">
    <property type="entry name" value="Thiolase-like"/>
</dbReference>
<gene>
    <name evidence="4" type="primary">PKS</name>
</gene>
<keyword evidence="2" id="KW-0597">Phosphoprotein</keyword>